<dbReference type="InterPro" id="IPR018181">
    <property type="entry name" value="Heat_shock_70_CS"/>
</dbReference>
<dbReference type="InterPro" id="IPR013126">
    <property type="entry name" value="Hsp_70_fam"/>
</dbReference>
<accession>A0A919J5A6</accession>
<protein>
    <recommendedName>
        <fullName evidence="8">Molecular chaperone DnaK</fullName>
    </recommendedName>
</protein>
<dbReference type="GO" id="GO:0140662">
    <property type="term" value="F:ATP-dependent protein folding chaperone"/>
    <property type="evidence" value="ECO:0007669"/>
    <property type="project" value="InterPro"/>
</dbReference>
<evidence type="ECO:0008006" key="8">
    <source>
        <dbReference type="Google" id="ProtNLM"/>
    </source>
</evidence>
<gene>
    <name evidence="6" type="ORF">Afe05nite_69410</name>
</gene>
<dbReference type="InterPro" id="IPR043129">
    <property type="entry name" value="ATPase_NBD"/>
</dbReference>
<dbReference type="Pfam" id="PF00012">
    <property type="entry name" value="HSP70"/>
    <property type="match status" value="2"/>
</dbReference>
<dbReference type="PROSITE" id="PS01036">
    <property type="entry name" value="HSP70_3"/>
    <property type="match status" value="1"/>
</dbReference>
<evidence type="ECO:0000256" key="2">
    <source>
        <dbReference type="ARBA" id="ARBA00022741"/>
    </source>
</evidence>
<reference evidence="6" key="1">
    <citation type="submission" date="2021-01" db="EMBL/GenBank/DDBJ databases">
        <title>Whole genome shotgun sequence of Actinoplanes ferrugineus NBRC 15555.</title>
        <authorList>
            <person name="Komaki H."/>
            <person name="Tamura T."/>
        </authorList>
    </citation>
    <scope>NUCLEOTIDE SEQUENCE</scope>
    <source>
        <strain evidence="6">NBRC 15555</strain>
    </source>
</reference>
<evidence type="ECO:0000256" key="5">
    <source>
        <dbReference type="ARBA" id="ARBA00023186"/>
    </source>
</evidence>
<keyword evidence="4" id="KW-0346">Stress response</keyword>
<dbReference type="Proteomes" id="UP000598174">
    <property type="component" value="Unassembled WGS sequence"/>
</dbReference>
<keyword evidence="2" id="KW-0547">Nucleotide-binding</keyword>
<keyword evidence="3" id="KW-0067">ATP-binding</keyword>
<name>A0A919J5A6_9ACTN</name>
<evidence type="ECO:0000313" key="6">
    <source>
        <dbReference type="EMBL" id="GIE15101.1"/>
    </source>
</evidence>
<keyword evidence="7" id="KW-1185">Reference proteome</keyword>
<dbReference type="GO" id="GO:0005524">
    <property type="term" value="F:ATP binding"/>
    <property type="evidence" value="ECO:0007669"/>
    <property type="project" value="UniProtKB-KW"/>
</dbReference>
<dbReference type="PRINTS" id="PR00301">
    <property type="entry name" value="HEATSHOCK70"/>
</dbReference>
<organism evidence="6 7">
    <name type="scientific">Paractinoplanes ferrugineus</name>
    <dbReference type="NCBI Taxonomy" id="113564"/>
    <lineage>
        <taxon>Bacteria</taxon>
        <taxon>Bacillati</taxon>
        <taxon>Actinomycetota</taxon>
        <taxon>Actinomycetes</taxon>
        <taxon>Micromonosporales</taxon>
        <taxon>Micromonosporaceae</taxon>
        <taxon>Paractinoplanes</taxon>
    </lineage>
</organism>
<keyword evidence="5" id="KW-0143">Chaperone</keyword>
<dbReference type="EMBL" id="BOMM01000063">
    <property type="protein sequence ID" value="GIE15101.1"/>
    <property type="molecule type" value="Genomic_DNA"/>
</dbReference>
<dbReference type="Gene3D" id="3.90.640.10">
    <property type="entry name" value="Actin, Chain A, domain 4"/>
    <property type="match status" value="1"/>
</dbReference>
<evidence type="ECO:0000256" key="3">
    <source>
        <dbReference type="ARBA" id="ARBA00022840"/>
    </source>
</evidence>
<dbReference type="SUPFAM" id="SSF53067">
    <property type="entry name" value="Actin-like ATPase domain"/>
    <property type="match status" value="2"/>
</dbReference>
<dbReference type="FunFam" id="3.90.640.10:FF:000003">
    <property type="entry name" value="Molecular chaperone DnaK"/>
    <property type="match status" value="1"/>
</dbReference>
<dbReference type="RefSeq" id="WP_203821488.1">
    <property type="nucleotide sequence ID" value="NZ_BAAABP010000085.1"/>
</dbReference>
<proteinExistence type="inferred from homology"/>
<evidence type="ECO:0000256" key="4">
    <source>
        <dbReference type="ARBA" id="ARBA00023016"/>
    </source>
</evidence>
<dbReference type="Gene3D" id="3.30.420.40">
    <property type="match status" value="2"/>
</dbReference>
<comment type="similarity">
    <text evidence="1">Belongs to the heat shock protein 70 family.</text>
</comment>
<evidence type="ECO:0000256" key="1">
    <source>
        <dbReference type="ARBA" id="ARBA00007381"/>
    </source>
</evidence>
<dbReference type="FunFam" id="3.30.420.40:FF:000028">
    <property type="entry name" value="heat shock 70 kDa protein-like"/>
    <property type="match status" value="1"/>
</dbReference>
<comment type="caution">
    <text evidence="6">The sequence shown here is derived from an EMBL/GenBank/DDBJ whole genome shotgun (WGS) entry which is preliminary data.</text>
</comment>
<dbReference type="AlphaFoldDB" id="A0A919J5A6"/>
<dbReference type="PANTHER" id="PTHR19375">
    <property type="entry name" value="HEAT SHOCK PROTEIN 70KDA"/>
    <property type="match status" value="1"/>
</dbReference>
<sequence>MTERSDLVGHRDSAGAYHPVIGIDLGTTSCTMSVWDGAELIVIPVDGMSTLPAVVGQNQAGQIVVGRLAGGDARPQIDGIKRELGSTERLRLRGRQYRPPEICAFLLIELKRQAEAYLGGLVHDAVITVSGSAGETQRRAIREAAGLAQLNVRRLLDDPVAAAVALGTGDRERTYAIYDLGGGTFDTAIVRIGRERVAVFGAAGDPRLGGDDFDEHIVGYALRQIRERHHVDLSRDEHVRRRIRREAERRKRELSTAETTVLELPLLTATVSARVPLSRRAFEAMIEADVTKSLGYLTAALAAAELDHGIRRTGVDQVILSGGSTRIPSIRARLADYFGLPADGVRADLDPAELNARGAGLIAREYQPALSFEGLRPGLLSANLRLRAEMADPSPAVADNAEPGPLDLLPGVPAETPADFRPVAVAAYGLLATTLDGGRVRLRAAYLAFVGAIQAAAPDSRLAELGERLSAEYREPADPS</sequence>
<dbReference type="PROSITE" id="PS00297">
    <property type="entry name" value="HSP70_1"/>
    <property type="match status" value="1"/>
</dbReference>
<evidence type="ECO:0000313" key="7">
    <source>
        <dbReference type="Proteomes" id="UP000598174"/>
    </source>
</evidence>